<dbReference type="AlphaFoldDB" id="A0A284VI89"/>
<keyword evidence="1" id="KW-1133">Transmembrane helix</keyword>
<organism evidence="2 3">
    <name type="scientific">Candidatus Methanoperedens nitratireducens</name>
    <dbReference type="NCBI Taxonomy" id="1392998"/>
    <lineage>
        <taxon>Archaea</taxon>
        <taxon>Methanobacteriati</taxon>
        <taxon>Methanobacteriota</taxon>
        <taxon>Stenosarchaea group</taxon>
        <taxon>Methanomicrobia</taxon>
        <taxon>Methanosarcinales</taxon>
        <taxon>ANME-2 cluster</taxon>
        <taxon>Candidatus Methanoperedentaceae</taxon>
        <taxon>Candidatus Methanoperedens</taxon>
    </lineage>
</organism>
<protein>
    <submittedName>
        <fullName evidence="2">Uncharacterized protein</fullName>
    </submittedName>
</protein>
<feature type="transmembrane region" description="Helical" evidence="1">
    <location>
        <begin position="6"/>
        <end position="28"/>
    </location>
</feature>
<evidence type="ECO:0000256" key="1">
    <source>
        <dbReference type="SAM" id="Phobius"/>
    </source>
</evidence>
<accession>A0A284VI89</accession>
<keyword evidence="1" id="KW-0812">Transmembrane</keyword>
<feature type="transmembrane region" description="Helical" evidence="1">
    <location>
        <begin position="40"/>
        <end position="58"/>
    </location>
</feature>
<keyword evidence="3" id="KW-1185">Reference proteome</keyword>
<keyword evidence="1" id="KW-0472">Membrane</keyword>
<reference evidence="3" key="1">
    <citation type="submission" date="2017-06" db="EMBL/GenBank/DDBJ databases">
        <authorList>
            <person name="Cremers G."/>
        </authorList>
    </citation>
    <scope>NUCLEOTIDE SEQUENCE [LARGE SCALE GENOMIC DNA]</scope>
</reference>
<dbReference type="EMBL" id="FZMP01000006">
    <property type="protein sequence ID" value="SNQ58983.1"/>
    <property type="molecule type" value="Genomic_DNA"/>
</dbReference>
<feature type="transmembrane region" description="Helical" evidence="1">
    <location>
        <begin position="70"/>
        <end position="92"/>
    </location>
</feature>
<name>A0A284VI89_9EURY</name>
<proteinExistence type="predicted"/>
<gene>
    <name evidence="2" type="ORF">MNV_1030003</name>
</gene>
<sequence>MELNAGTVIAGIDLVVGIVIVFLYVKILGSLTRKQLKGSTMYWASTLLFLTAFIYVIHAGVEVAGLGEGLYAVTGLVATILLGFTLVVIDIITQMLGVHS</sequence>
<evidence type="ECO:0000313" key="2">
    <source>
        <dbReference type="EMBL" id="SNQ58983.1"/>
    </source>
</evidence>
<dbReference type="RefSeq" id="WP_096203392.1">
    <property type="nucleotide sequence ID" value="NZ_FZMP01000006.1"/>
</dbReference>
<evidence type="ECO:0000313" key="3">
    <source>
        <dbReference type="Proteomes" id="UP000218615"/>
    </source>
</evidence>
<dbReference type="Proteomes" id="UP000218615">
    <property type="component" value="Unassembled WGS sequence"/>
</dbReference>